<proteinExistence type="predicted"/>
<comment type="caution">
    <text evidence="2">The sequence shown here is derived from an EMBL/GenBank/DDBJ whole genome shotgun (WGS) entry which is preliminary data.</text>
</comment>
<gene>
    <name evidence="2" type="ORF">NliqN6_3368</name>
</gene>
<keyword evidence="3" id="KW-1185">Reference proteome</keyword>
<evidence type="ECO:0000313" key="2">
    <source>
        <dbReference type="EMBL" id="GHJ86966.1"/>
    </source>
</evidence>
<dbReference type="Proteomes" id="UP000620104">
    <property type="component" value="Unassembled WGS sequence"/>
</dbReference>
<organism evidence="2 3">
    <name type="scientific">Naganishia liquefaciens</name>
    <dbReference type="NCBI Taxonomy" id="104408"/>
    <lineage>
        <taxon>Eukaryota</taxon>
        <taxon>Fungi</taxon>
        <taxon>Dikarya</taxon>
        <taxon>Basidiomycota</taxon>
        <taxon>Agaricomycotina</taxon>
        <taxon>Tremellomycetes</taxon>
        <taxon>Filobasidiales</taxon>
        <taxon>Filobasidiaceae</taxon>
        <taxon>Naganishia</taxon>
    </lineage>
</organism>
<accession>A0A8H3YGS8</accession>
<reference evidence="2" key="1">
    <citation type="submission" date="2020-07" db="EMBL/GenBank/DDBJ databases">
        <title>Draft Genome Sequence of a Deep-Sea Yeast, Naganishia (Cryptococcus) liquefaciens strain N6.</title>
        <authorList>
            <person name="Han Y.W."/>
            <person name="Kajitani R."/>
            <person name="Morimoto H."/>
            <person name="Parhat M."/>
            <person name="Tsubouchi H."/>
            <person name="Bakenova O."/>
            <person name="Ogata M."/>
            <person name="Argunhan B."/>
            <person name="Aoki R."/>
            <person name="Kajiwara S."/>
            <person name="Itoh T."/>
            <person name="Iwasaki H."/>
        </authorList>
    </citation>
    <scope>NUCLEOTIDE SEQUENCE</scope>
    <source>
        <strain evidence="2">N6</strain>
    </source>
</reference>
<protein>
    <submittedName>
        <fullName evidence="2">Uncharacterized protein</fullName>
    </submittedName>
</protein>
<evidence type="ECO:0000256" key="1">
    <source>
        <dbReference type="SAM" id="MobiDB-lite"/>
    </source>
</evidence>
<dbReference type="AlphaFoldDB" id="A0A8H3YGS8"/>
<feature type="compositionally biased region" description="Polar residues" evidence="1">
    <location>
        <begin position="1"/>
        <end position="16"/>
    </location>
</feature>
<feature type="region of interest" description="Disordered" evidence="1">
    <location>
        <begin position="1"/>
        <end position="20"/>
    </location>
</feature>
<dbReference type="EMBL" id="BLZA01000019">
    <property type="protein sequence ID" value="GHJ86966.1"/>
    <property type="molecule type" value="Genomic_DNA"/>
</dbReference>
<name>A0A8H3YGS8_9TREE</name>
<evidence type="ECO:0000313" key="3">
    <source>
        <dbReference type="Proteomes" id="UP000620104"/>
    </source>
</evidence>
<sequence length="429" mass="48071">MLPSSTYSQPSSTETGPDTGVEYIASLDSIPEPVYSGELPYSFISSAVSANMAAEGLLPSLDLSSISDRPWLEWSATTNGQVANGSRTISEHLAVESSGAMEVPTASFVTLMSFATQLSTEFLLSDLQEIAKKATSRTLTITAFEDLLKHLRASMMRELRNYRDCTLALNSDSTLWDEQQWRSKVPRINNTTRTSIVYDYKTMAMTILVLNEKYRSNSEEIGSFKREQSYSLRVPPEIHGIESTWFDNRDSLANLWYRLKRYWELFAEKGEQGKVAPRQYTLGHGFPCLGTHVFPGKLRDTLSLIFATELRGDNTDYATATPSDPLETVNPNVDLVVQQLAVSMVHKSSLQGVVLPLIQSRTSRCREDALDALLGFFWLLLSGMIPSEIAKPETLEYEDLLFNYWMGLGREWLEAGTPVMKFGTEESRA</sequence>